<keyword evidence="2" id="KW-0732">Signal</keyword>
<comment type="caution">
    <text evidence="3">The sequence shown here is derived from an EMBL/GenBank/DDBJ whole genome shotgun (WGS) entry which is preliminary data.</text>
</comment>
<dbReference type="RefSeq" id="WP_380600999.1">
    <property type="nucleotide sequence ID" value="NZ_JBHSDU010000014.1"/>
</dbReference>
<reference evidence="4" key="1">
    <citation type="journal article" date="2019" name="Int. J. Syst. Evol. Microbiol.">
        <title>The Global Catalogue of Microorganisms (GCM) 10K type strain sequencing project: providing services to taxonomists for standard genome sequencing and annotation.</title>
        <authorList>
            <consortium name="The Broad Institute Genomics Platform"/>
            <consortium name="The Broad Institute Genome Sequencing Center for Infectious Disease"/>
            <person name="Wu L."/>
            <person name="Ma J."/>
        </authorList>
    </citation>
    <scope>NUCLEOTIDE SEQUENCE [LARGE SCALE GENOMIC DNA]</scope>
    <source>
        <strain evidence="4">CGMCC 1.10759</strain>
    </source>
</reference>
<dbReference type="Proteomes" id="UP001595904">
    <property type="component" value="Unassembled WGS sequence"/>
</dbReference>
<keyword evidence="4" id="KW-1185">Reference proteome</keyword>
<feature type="region of interest" description="Disordered" evidence="1">
    <location>
        <begin position="40"/>
        <end position="97"/>
    </location>
</feature>
<feature type="signal peptide" evidence="2">
    <location>
        <begin position="1"/>
        <end position="19"/>
    </location>
</feature>
<proteinExistence type="predicted"/>
<evidence type="ECO:0000313" key="3">
    <source>
        <dbReference type="EMBL" id="MFC4311982.1"/>
    </source>
</evidence>
<organism evidence="3 4">
    <name type="scientific">Steroidobacter flavus</name>
    <dbReference type="NCBI Taxonomy" id="1842136"/>
    <lineage>
        <taxon>Bacteria</taxon>
        <taxon>Pseudomonadati</taxon>
        <taxon>Pseudomonadota</taxon>
        <taxon>Gammaproteobacteria</taxon>
        <taxon>Steroidobacterales</taxon>
        <taxon>Steroidobacteraceae</taxon>
        <taxon>Steroidobacter</taxon>
    </lineage>
</organism>
<evidence type="ECO:0000256" key="1">
    <source>
        <dbReference type="SAM" id="MobiDB-lite"/>
    </source>
</evidence>
<accession>A0ABV8SY84</accession>
<name>A0ABV8SY84_9GAMM</name>
<evidence type="ECO:0000256" key="2">
    <source>
        <dbReference type="SAM" id="SignalP"/>
    </source>
</evidence>
<protein>
    <recommendedName>
        <fullName evidence="5">DUF4148 domain-containing protein</fullName>
    </recommendedName>
</protein>
<evidence type="ECO:0000313" key="4">
    <source>
        <dbReference type="Proteomes" id="UP001595904"/>
    </source>
</evidence>
<sequence>MKSRLLVIPLILATTAAIADTSSGASRPADARAQAAALLSPHTFSIPKEKGQMQSPSVSSAPMDAQASAAALLSGTRPASAGNARVPVGETSGEQIRGDAQARAAALLLGSQRSSYPRLQVQQTKGGVAGER</sequence>
<feature type="chain" id="PRO_5046634669" description="DUF4148 domain-containing protein" evidence="2">
    <location>
        <begin position="20"/>
        <end position="132"/>
    </location>
</feature>
<gene>
    <name evidence="3" type="ORF">ACFPN2_23070</name>
</gene>
<feature type="compositionally biased region" description="Low complexity" evidence="1">
    <location>
        <begin position="59"/>
        <end position="74"/>
    </location>
</feature>
<dbReference type="EMBL" id="JBHSDU010000014">
    <property type="protein sequence ID" value="MFC4311982.1"/>
    <property type="molecule type" value="Genomic_DNA"/>
</dbReference>
<evidence type="ECO:0008006" key="5">
    <source>
        <dbReference type="Google" id="ProtNLM"/>
    </source>
</evidence>